<evidence type="ECO:0000313" key="1">
    <source>
        <dbReference type="EMBL" id="MBU5591006.1"/>
    </source>
</evidence>
<comment type="caution">
    <text evidence="1">The sequence shown here is derived from an EMBL/GenBank/DDBJ whole genome shotgun (WGS) entry which is preliminary data.</text>
</comment>
<dbReference type="RefSeq" id="WP_216456070.1">
    <property type="nucleotide sequence ID" value="NZ_JAHLQL010000001.1"/>
</dbReference>
<accession>A0ABS6EXQ8</accession>
<proteinExistence type="predicted"/>
<evidence type="ECO:0000313" key="2">
    <source>
        <dbReference type="Proteomes" id="UP000736583"/>
    </source>
</evidence>
<reference evidence="1 2" key="1">
    <citation type="submission" date="2021-06" db="EMBL/GenBank/DDBJ databases">
        <authorList>
            <person name="Sun Q."/>
            <person name="Li D."/>
        </authorList>
    </citation>
    <scope>NUCLEOTIDE SEQUENCE [LARGE SCALE GENOMIC DNA]</scope>
    <source>
        <strain evidence="1 2">MSJ-4</strain>
    </source>
</reference>
<protein>
    <recommendedName>
        <fullName evidence="3">Phage protein</fullName>
    </recommendedName>
</protein>
<keyword evidence="2" id="KW-1185">Reference proteome</keyword>
<name>A0ABS6EXQ8_9CLOT</name>
<organism evidence="1 2">
    <name type="scientific">Clostridium simiarum</name>
    <dbReference type="NCBI Taxonomy" id="2841506"/>
    <lineage>
        <taxon>Bacteria</taxon>
        <taxon>Bacillati</taxon>
        <taxon>Bacillota</taxon>
        <taxon>Clostridia</taxon>
        <taxon>Eubacteriales</taxon>
        <taxon>Clostridiaceae</taxon>
        <taxon>Clostridium</taxon>
    </lineage>
</organism>
<sequence length="90" mass="10670">MVRQIEKLEKELKYIIMYSLKLKAKIREIKKEIADIEYAINLLGKEYKDLVRMKYRDKKSFKGLYISKGATCDRRNETVEAIAKLLNGRL</sequence>
<gene>
    <name evidence="1" type="ORF">KQI89_04455</name>
</gene>
<dbReference type="EMBL" id="JAHLQL010000001">
    <property type="protein sequence ID" value="MBU5591006.1"/>
    <property type="molecule type" value="Genomic_DNA"/>
</dbReference>
<evidence type="ECO:0008006" key="3">
    <source>
        <dbReference type="Google" id="ProtNLM"/>
    </source>
</evidence>
<dbReference type="Proteomes" id="UP000736583">
    <property type="component" value="Unassembled WGS sequence"/>
</dbReference>